<name>A0A6J7P8S7_9ZZZZ</name>
<organism evidence="4">
    <name type="scientific">freshwater metagenome</name>
    <dbReference type="NCBI Taxonomy" id="449393"/>
    <lineage>
        <taxon>unclassified sequences</taxon>
        <taxon>metagenomes</taxon>
        <taxon>ecological metagenomes</taxon>
    </lineage>
</organism>
<proteinExistence type="predicted"/>
<keyword evidence="3" id="KW-0408">Iron</keyword>
<evidence type="ECO:0000256" key="3">
    <source>
        <dbReference type="ARBA" id="ARBA00023004"/>
    </source>
</evidence>
<dbReference type="EMBL" id="CAFBON010000189">
    <property type="protein sequence ID" value="CAB4999709.1"/>
    <property type="molecule type" value="Genomic_DNA"/>
</dbReference>
<dbReference type="Pfam" id="PF06778">
    <property type="entry name" value="Chlor_dismutase"/>
    <property type="match status" value="1"/>
</dbReference>
<dbReference type="InterPro" id="IPR011008">
    <property type="entry name" value="Dimeric_a/b-barrel"/>
</dbReference>
<evidence type="ECO:0000256" key="1">
    <source>
        <dbReference type="ARBA" id="ARBA00022617"/>
    </source>
</evidence>
<dbReference type="PANTHER" id="PTHR36843:SF1">
    <property type="entry name" value="COPROHEME DECARBOXYLASE"/>
    <property type="match status" value="1"/>
</dbReference>
<dbReference type="SUPFAM" id="SSF54909">
    <property type="entry name" value="Dimeric alpha+beta barrel"/>
    <property type="match status" value="1"/>
</dbReference>
<accession>A0A6J7P8S7</accession>
<sequence length="222" mass="24576">MTEPISPSVGWGVLHLFCKPTASVDREAVVAAVKATQAADHQVICADMLGHKADVCVLALGPDLRELRRLQTALQHAGLDVVDSYVSITEVSEYAKGVPDAMKQTRLYPQLPPADKPAFCFYPMSKRREGYANWFTEAYERREALMHEHGRSGRTFAGRVLQVVTGSTGLDDFEWGVTLFGVHIDDLKEVVYTMRFDEASAVYAEFGAFYVGMITPVEELLG</sequence>
<dbReference type="GO" id="GO:0020037">
    <property type="term" value="F:heme binding"/>
    <property type="evidence" value="ECO:0007669"/>
    <property type="project" value="InterPro"/>
</dbReference>
<dbReference type="GO" id="GO:0016491">
    <property type="term" value="F:oxidoreductase activity"/>
    <property type="evidence" value="ECO:0007669"/>
    <property type="project" value="InterPro"/>
</dbReference>
<dbReference type="Gene3D" id="3.30.70.1030">
    <property type="entry name" value="Apc35880, domain 1"/>
    <property type="match status" value="2"/>
</dbReference>
<dbReference type="AlphaFoldDB" id="A0A6J7P8S7"/>
<dbReference type="PANTHER" id="PTHR36843">
    <property type="entry name" value="HEME-DEPENDENT PEROXIDASE YWFI-RELATED"/>
    <property type="match status" value="1"/>
</dbReference>
<dbReference type="GO" id="GO:0046872">
    <property type="term" value="F:metal ion binding"/>
    <property type="evidence" value="ECO:0007669"/>
    <property type="project" value="UniProtKB-KW"/>
</dbReference>
<gene>
    <name evidence="4" type="ORF">UFOPK3954_01662</name>
</gene>
<evidence type="ECO:0000313" key="4">
    <source>
        <dbReference type="EMBL" id="CAB4999709.1"/>
    </source>
</evidence>
<keyword evidence="2" id="KW-0479">Metal-binding</keyword>
<dbReference type="InterPro" id="IPR010644">
    <property type="entry name" value="ChdC/CLD"/>
</dbReference>
<protein>
    <submittedName>
        <fullName evidence="4">Unannotated protein</fullName>
    </submittedName>
</protein>
<evidence type="ECO:0000256" key="2">
    <source>
        <dbReference type="ARBA" id="ARBA00022723"/>
    </source>
</evidence>
<reference evidence="4" key="1">
    <citation type="submission" date="2020-05" db="EMBL/GenBank/DDBJ databases">
        <authorList>
            <person name="Chiriac C."/>
            <person name="Salcher M."/>
            <person name="Ghai R."/>
            <person name="Kavagutti S V."/>
        </authorList>
    </citation>
    <scope>NUCLEOTIDE SEQUENCE</scope>
</reference>
<keyword evidence="1" id="KW-0349">Heme</keyword>